<protein>
    <submittedName>
        <fullName evidence="4">Uncharacterized protein</fullName>
    </submittedName>
</protein>
<name>A0A1Y2HMX3_9FUNG</name>
<evidence type="ECO:0000313" key="5">
    <source>
        <dbReference type="Proteomes" id="UP000193411"/>
    </source>
</evidence>
<reference evidence="4 5" key="1">
    <citation type="submission" date="2016-07" db="EMBL/GenBank/DDBJ databases">
        <title>Pervasive Adenine N6-methylation of Active Genes in Fungi.</title>
        <authorList>
            <consortium name="DOE Joint Genome Institute"/>
            <person name="Mondo S.J."/>
            <person name="Dannebaum R.O."/>
            <person name="Kuo R.C."/>
            <person name="Labutti K."/>
            <person name="Haridas S."/>
            <person name="Kuo A."/>
            <person name="Salamov A."/>
            <person name="Ahrendt S.R."/>
            <person name="Lipzen A."/>
            <person name="Sullivan W."/>
            <person name="Andreopoulos W.B."/>
            <person name="Clum A."/>
            <person name="Lindquist E."/>
            <person name="Daum C."/>
            <person name="Ramamoorthy G.K."/>
            <person name="Gryganskyi A."/>
            <person name="Culley D."/>
            <person name="Magnuson J.K."/>
            <person name="James T.Y."/>
            <person name="O'Malley M.A."/>
            <person name="Stajich J.E."/>
            <person name="Spatafora J.W."/>
            <person name="Visel A."/>
            <person name="Grigoriev I.V."/>
        </authorList>
    </citation>
    <scope>NUCLEOTIDE SEQUENCE [LARGE SCALE GENOMIC DNA]</scope>
    <source>
        <strain evidence="4 5">PL171</strain>
    </source>
</reference>
<organism evidence="4 5">
    <name type="scientific">Catenaria anguillulae PL171</name>
    <dbReference type="NCBI Taxonomy" id="765915"/>
    <lineage>
        <taxon>Eukaryota</taxon>
        <taxon>Fungi</taxon>
        <taxon>Fungi incertae sedis</taxon>
        <taxon>Blastocladiomycota</taxon>
        <taxon>Blastocladiomycetes</taxon>
        <taxon>Blastocladiales</taxon>
        <taxon>Catenariaceae</taxon>
        <taxon>Catenaria</taxon>
    </lineage>
</organism>
<dbReference type="Proteomes" id="UP000193411">
    <property type="component" value="Unassembled WGS sequence"/>
</dbReference>
<comment type="caution">
    <text evidence="4">The sequence shown here is derived from an EMBL/GenBank/DDBJ whole genome shotgun (WGS) entry which is preliminary data.</text>
</comment>
<feature type="region of interest" description="Disordered" evidence="1">
    <location>
        <begin position="1"/>
        <end position="49"/>
    </location>
</feature>
<dbReference type="EMBL" id="MCFL01000023">
    <property type="protein sequence ID" value="ORZ35324.1"/>
    <property type="molecule type" value="Genomic_DNA"/>
</dbReference>
<dbReference type="EMBL" id="MCFL01000067">
    <property type="protein sequence ID" value="ORZ31078.1"/>
    <property type="molecule type" value="Genomic_DNA"/>
</dbReference>
<dbReference type="AlphaFoldDB" id="A0A1Y2HMX3"/>
<sequence length="49" mass="5296">TSATRRRCPATVSLKDRGEGDCSNVAVSDSSQSRSTPNGFPDRLMLHCK</sequence>
<accession>A0A1Y2HMX3</accession>
<evidence type="ECO:0000313" key="4">
    <source>
        <dbReference type="EMBL" id="ORZ35324.1"/>
    </source>
</evidence>
<evidence type="ECO:0000313" key="3">
    <source>
        <dbReference type="EMBL" id="ORZ31078.1"/>
    </source>
</evidence>
<feature type="compositionally biased region" description="Polar residues" evidence="1">
    <location>
        <begin position="25"/>
        <end position="38"/>
    </location>
</feature>
<dbReference type="EMBL" id="MCFL01000071">
    <property type="protein sequence ID" value="ORZ30932.1"/>
    <property type="molecule type" value="Genomic_DNA"/>
</dbReference>
<keyword evidence="5" id="KW-1185">Reference proteome</keyword>
<evidence type="ECO:0000313" key="2">
    <source>
        <dbReference type="EMBL" id="ORZ30932.1"/>
    </source>
</evidence>
<feature type="non-terminal residue" evidence="4">
    <location>
        <position position="1"/>
    </location>
</feature>
<gene>
    <name evidence="4" type="ORF">BCR44DRAFT_1434828</name>
    <name evidence="3" type="ORF">BCR44DRAFT_1443156</name>
    <name evidence="2" type="ORF">BCR44DRAFT_1443507</name>
</gene>
<evidence type="ECO:0000256" key="1">
    <source>
        <dbReference type="SAM" id="MobiDB-lite"/>
    </source>
</evidence>
<proteinExistence type="predicted"/>